<evidence type="ECO:0000256" key="2">
    <source>
        <dbReference type="SAM" id="Phobius"/>
    </source>
</evidence>
<feature type="transmembrane region" description="Helical" evidence="2">
    <location>
        <begin position="84"/>
        <end position="103"/>
    </location>
</feature>
<reference evidence="3 4" key="1">
    <citation type="submission" date="2017-03" db="EMBL/GenBank/DDBJ databases">
        <authorList>
            <person name="Afonso C.L."/>
            <person name="Miller P.J."/>
            <person name="Scott M.A."/>
            <person name="Spackman E."/>
            <person name="Goraichik I."/>
            <person name="Dimitrov K.M."/>
            <person name="Suarez D.L."/>
            <person name="Swayne D.E."/>
        </authorList>
    </citation>
    <scope>NUCLEOTIDE SEQUENCE [LARGE SCALE GENOMIC DNA]</scope>
    <source>
        <strain evidence="3 4">CECT 7023</strain>
    </source>
</reference>
<feature type="transmembrane region" description="Helical" evidence="2">
    <location>
        <begin position="285"/>
        <end position="303"/>
    </location>
</feature>
<feature type="transmembrane region" description="Helical" evidence="2">
    <location>
        <begin position="142"/>
        <end position="160"/>
    </location>
</feature>
<sequence>MFRIGAIQLAAWLALLLLVLGGAAVLKGGLYLGKHEGDLLHLMQITLRMASGDLPHLDFMTPIGMLAFAPMALLVAVGMGIGHAVLWAQVLSAALVAPAVWWVGATRLARGPAMLLTLFVMVLMLALVHGEATPALSISMHYNRWAWALVFIAIVAALIPPFGKGTGTADGLVIGLCMAVVALIKVTYFVAFAPPVLIALVLTGQRRALAVALIAGLVVVGAMTVLLGPSFWLAYFSDLREVAGSSTRPRPGLPLSDVVAGTAYLGGTLAALASVVFLRQAGAETGGLIVLLLIPGFIYVTFQNFGNDPQWLLLLAVLLLSLKPASEGRNGFGLTHKAALGGTAAVVLALTAPSFLNLAYSPFRHYFLDTTKYVPVLPRGGVNADIHAAAIRARRTDIKVPVEAPDLGLPAFRPEEDRTDPVIFMGETRAYCSLELGLIAVFDAVARDLEDAGYGGRPIFVADLLSSFWLFGDLSPLPGGAPWYYSGLPGLEAADFIIVPTCPISPTTQSRILSSLNSRGTDDLTEVRRTALYTLYRIGAVAGAAEVPVPDPAPEAPAALPRAASEAADPSGEVDVTAPPGAPDAVEPEIEAPGLTDPDDEVDVPIMPEPLGGPAAEEP</sequence>
<evidence type="ECO:0000313" key="3">
    <source>
        <dbReference type="EMBL" id="SLN50833.1"/>
    </source>
</evidence>
<dbReference type="EMBL" id="FWFZ01000009">
    <property type="protein sequence ID" value="SLN50833.1"/>
    <property type="molecule type" value="Genomic_DNA"/>
</dbReference>
<evidence type="ECO:0000256" key="1">
    <source>
        <dbReference type="SAM" id="MobiDB-lite"/>
    </source>
</evidence>
<keyword evidence="2" id="KW-0472">Membrane</keyword>
<feature type="compositionally biased region" description="Low complexity" evidence="1">
    <location>
        <begin position="556"/>
        <end position="570"/>
    </location>
</feature>
<feature type="transmembrane region" description="Helical" evidence="2">
    <location>
        <begin position="255"/>
        <end position="278"/>
    </location>
</feature>
<gene>
    <name evidence="3" type="ORF">ROA7023_02209</name>
</gene>
<evidence type="ECO:0008006" key="5">
    <source>
        <dbReference type="Google" id="ProtNLM"/>
    </source>
</evidence>
<dbReference type="OrthoDB" id="7993201at2"/>
<feature type="transmembrane region" description="Helical" evidence="2">
    <location>
        <begin position="172"/>
        <end position="202"/>
    </location>
</feature>
<accession>A0A1Y5T0E0</accession>
<dbReference type="RefSeq" id="WP_085879066.1">
    <property type="nucleotide sequence ID" value="NZ_FWFZ01000009.1"/>
</dbReference>
<evidence type="ECO:0000313" key="4">
    <source>
        <dbReference type="Proteomes" id="UP000193900"/>
    </source>
</evidence>
<feature type="transmembrane region" description="Helical" evidence="2">
    <location>
        <begin position="338"/>
        <end position="360"/>
    </location>
</feature>
<organism evidence="3 4">
    <name type="scientific">Roseisalinus antarcticus</name>
    <dbReference type="NCBI Taxonomy" id="254357"/>
    <lineage>
        <taxon>Bacteria</taxon>
        <taxon>Pseudomonadati</taxon>
        <taxon>Pseudomonadota</taxon>
        <taxon>Alphaproteobacteria</taxon>
        <taxon>Rhodobacterales</taxon>
        <taxon>Roseobacteraceae</taxon>
        <taxon>Roseisalinus</taxon>
    </lineage>
</organism>
<keyword evidence="4" id="KW-1185">Reference proteome</keyword>
<dbReference type="Proteomes" id="UP000193900">
    <property type="component" value="Unassembled WGS sequence"/>
</dbReference>
<keyword evidence="2" id="KW-0812">Transmembrane</keyword>
<feature type="compositionally biased region" description="Low complexity" evidence="1">
    <location>
        <begin position="609"/>
        <end position="619"/>
    </location>
</feature>
<feature type="region of interest" description="Disordered" evidence="1">
    <location>
        <begin position="547"/>
        <end position="619"/>
    </location>
</feature>
<feature type="transmembrane region" description="Helical" evidence="2">
    <location>
        <begin position="209"/>
        <end position="235"/>
    </location>
</feature>
<proteinExistence type="predicted"/>
<protein>
    <recommendedName>
        <fullName evidence="5">DUF2029 domain-containing protein</fullName>
    </recommendedName>
</protein>
<name>A0A1Y5T0E0_9RHOB</name>
<feature type="transmembrane region" description="Helical" evidence="2">
    <location>
        <begin position="59"/>
        <end position="77"/>
    </location>
</feature>
<keyword evidence="2" id="KW-1133">Transmembrane helix</keyword>
<dbReference type="AlphaFoldDB" id="A0A1Y5T0E0"/>
<feature type="transmembrane region" description="Helical" evidence="2">
    <location>
        <begin position="109"/>
        <end position="130"/>
    </location>
</feature>